<proteinExistence type="inferred from homology"/>
<comment type="catalytic activity">
    <reaction evidence="7">
        <text>shikimate + ATP = 3-phosphoshikimate + ADP + H(+)</text>
        <dbReference type="Rhea" id="RHEA:13121"/>
        <dbReference type="ChEBI" id="CHEBI:15378"/>
        <dbReference type="ChEBI" id="CHEBI:30616"/>
        <dbReference type="ChEBI" id="CHEBI:36208"/>
        <dbReference type="ChEBI" id="CHEBI:145989"/>
        <dbReference type="ChEBI" id="CHEBI:456216"/>
        <dbReference type="EC" id="2.7.1.71"/>
    </reaction>
</comment>
<evidence type="ECO:0000313" key="9">
    <source>
        <dbReference type="Proteomes" id="UP000262954"/>
    </source>
</evidence>
<keyword evidence="7" id="KW-0479">Metal-binding</keyword>
<evidence type="ECO:0000256" key="6">
    <source>
        <dbReference type="ARBA" id="ARBA00023141"/>
    </source>
</evidence>
<dbReference type="Pfam" id="PF01202">
    <property type="entry name" value="SKI"/>
    <property type="match status" value="1"/>
</dbReference>
<dbReference type="GO" id="GO:0008652">
    <property type="term" value="P:amino acid biosynthetic process"/>
    <property type="evidence" value="ECO:0007669"/>
    <property type="project" value="UniProtKB-KW"/>
</dbReference>
<dbReference type="SUPFAM" id="SSF52540">
    <property type="entry name" value="P-loop containing nucleoside triphosphate hydrolases"/>
    <property type="match status" value="1"/>
</dbReference>
<comment type="pathway">
    <text evidence="7">Metabolic intermediate biosynthesis; chorismate biosynthesis; chorismate from D-erythrose 4-phosphate and phosphoenolpyruvate: step 5/7.</text>
</comment>
<feature type="binding site" evidence="7">
    <location>
        <position position="57"/>
    </location>
    <ligand>
        <name>substrate</name>
    </ligand>
</feature>
<feature type="binding site" evidence="7">
    <location>
        <position position="140"/>
    </location>
    <ligand>
        <name>substrate</name>
    </ligand>
</feature>
<feature type="binding site" evidence="7">
    <location>
        <position position="15"/>
    </location>
    <ligand>
        <name>Mg(2+)</name>
        <dbReference type="ChEBI" id="CHEBI:18420"/>
    </ligand>
</feature>
<dbReference type="NCBIfam" id="NF010555">
    <property type="entry name" value="PRK13949.1"/>
    <property type="match status" value="1"/>
</dbReference>
<comment type="similarity">
    <text evidence="7">Belongs to the shikimate kinase family.</text>
</comment>
<evidence type="ECO:0000313" key="8">
    <source>
        <dbReference type="EMBL" id="HBJ08781.1"/>
    </source>
</evidence>
<evidence type="ECO:0000256" key="4">
    <source>
        <dbReference type="ARBA" id="ARBA00022777"/>
    </source>
</evidence>
<dbReference type="PANTHER" id="PTHR21087">
    <property type="entry name" value="SHIKIMATE KINASE"/>
    <property type="match status" value="1"/>
</dbReference>
<dbReference type="Proteomes" id="UP000262954">
    <property type="component" value="Unassembled WGS sequence"/>
</dbReference>
<comment type="caution">
    <text evidence="7">Lacks conserved residue(s) required for the propagation of feature annotation.</text>
</comment>
<dbReference type="InterPro" id="IPR027417">
    <property type="entry name" value="P-loop_NTPase"/>
</dbReference>
<dbReference type="GO" id="GO:0000287">
    <property type="term" value="F:magnesium ion binding"/>
    <property type="evidence" value="ECO:0007669"/>
    <property type="project" value="UniProtKB-UniRule"/>
</dbReference>
<feature type="binding site" evidence="7">
    <location>
        <position position="33"/>
    </location>
    <ligand>
        <name>substrate</name>
    </ligand>
</feature>
<dbReference type="InterPro" id="IPR000623">
    <property type="entry name" value="Shikimate_kinase/TSH1"/>
</dbReference>
<dbReference type="InterPro" id="IPR031322">
    <property type="entry name" value="Shikimate/glucono_kinase"/>
</dbReference>
<dbReference type="Gene3D" id="3.40.50.300">
    <property type="entry name" value="P-loop containing nucleotide triphosphate hydrolases"/>
    <property type="match status" value="1"/>
</dbReference>
<dbReference type="UniPathway" id="UPA00053">
    <property type="reaction ID" value="UER00088"/>
</dbReference>
<comment type="subcellular location">
    <subcellularLocation>
        <location evidence="7">Cytoplasm</location>
    </subcellularLocation>
</comment>
<keyword evidence="7" id="KW-0963">Cytoplasm</keyword>
<comment type="caution">
    <text evidence="8">The sequence shown here is derived from an EMBL/GenBank/DDBJ whole genome shotgun (WGS) entry which is preliminary data.</text>
</comment>
<dbReference type="GO" id="GO:0004765">
    <property type="term" value="F:shikimate kinase activity"/>
    <property type="evidence" value="ECO:0007669"/>
    <property type="project" value="UniProtKB-UniRule"/>
</dbReference>
<dbReference type="EC" id="2.7.1.71" evidence="7"/>
<feature type="binding site" evidence="7">
    <location>
        <position position="79"/>
    </location>
    <ligand>
        <name>substrate</name>
    </ligand>
</feature>
<protein>
    <recommendedName>
        <fullName evidence="7">Shikimate kinase</fullName>
        <shortName evidence="7">SK</shortName>
        <ecNumber evidence="7">2.7.1.71</ecNumber>
    </recommendedName>
</protein>
<reference evidence="8 9" key="1">
    <citation type="journal article" date="2018" name="Nat. Biotechnol.">
        <title>A standardized bacterial taxonomy based on genome phylogeny substantially revises the tree of life.</title>
        <authorList>
            <person name="Parks D.H."/>
            <person name="Chuvochina M."/>
            <person name="Waite D.W."/>
            <person name="Rinke C."/>
            <person name="Skarshewski A."/>
            <person name="Chaumeil P.A."/>
            <person name="Hugenholtz P."/>
        </authorList>
    </citation>
    <scope>NUCLEOTIDE SEQUENCE [LARGE SCALE GENOMIC DNA]</scope>
    <source>
        <strain evidence="8">UBA11482</strain>
    </source>
</reference>
<feature type="binding site" evidence="7">
    <location>
        <position position="118"/>
    </location>
    <ligand>
        <name>ATP</name>
        <dbReference type="ChEBI" id="CHEBI:30616"/>
    </ligand>
</feature>
<dbReference type="GO" id="GO:0009073">
    <property type="term" value="P:aromatic amino acid family biosynthetic process"/>
    <property type="evidence" value="ECO:0007669"/>
    <property type="project" value="UniProtKB-KW"/>
</dbReference>
<keyword evidence="7" id="KW-0460">Magnesium</keyword>
<dbReference type="PRINTS" id="PR01100">
    <property type="entry name" value="SHIKIMTKNASE"/>
</dbReference>
<keyword evidence="3 7" id="KW-0547">Nucleotide-binding</keyword>
<dbReference type="GO" id="GO:0009423">
    <property type="term" value="P:chorismate biosynthetic process"/>
    <property type="evidence" value="ECO:0007669"/>
    <property type="project" value="UniProtKB-UniRule"/>
</dbReference>
<dbReference type="GO" id="GO:0005829">
    <property type="term" value="C:cytosol"/>
    <property type="evidence" value="ECO:0007669"/>
    <property type="project" value="TreeGrafter"/>
</dbReference>
<gene>
    <name evidence="7" type="primary">aroK</name>
    <name evidence="8" type="ORF">DDY73_07215</name>
</gene>
<keyword evidence="6 7" id="KW-0057">Aromatic amino acid biosynthesis</keyword>
<keyword evidence="4 7" id="KW-0418">Kinase</keyword>
<name>A0A354M2P2_9BACT</name>
<evidence type="ECO:0000256" key="7">
    <source>
        <dbReference type="HAMAP-Rule" id="MF_00109"/>
    </source>
</evidence>
<keyword evidence="1 7" id="KW-0028">Amino-acid biosynthesis</keyword>
<dbReference type="PANTHER" id="PTHR21087:SF16">
    <property type="entry name" value="SHIKIMATE KINASE 1, CHLOROPLASTIC"/>
    <property type="match status" value="1"/>
</dbReference>
<comment type="cofactor">
    <cofactor evidence="7">
        <name>Mg(2+)</name>
        <dbReference type="ChEBI" id="CHEBI:18420"/>
    </cofactor>
    <text evidence="7">Binds 1 Mg(2+) ion per subunit.</text>
</comment>
<comment type="function">
    <text evidence="7">Catalyzes the specific phosphorylation of the 3-hydroxyl group of shikimic acid using ATP as a cosubstrate.</text>
</comment>
<dbReference type="AlphaFoldDB" id="A0A354M2P2"/>
<dbReference type="EMBL" id="DNWC01000093">
    <property type="protein sequence ID" value="HBJ08781.1"/>
    <property type="molecule type" value="Genomic_DNA"/>
</dbReference>
<dbReference type="HAMAP" id="MF_00109">
    <property type="entry name" value="Shikimate_kinase"/>
    <property type="match status" value="1"/>
</dbReference>
<feature type="binding site" evidence="7">
    <location>
        <begin position="11"/>
        <end position="16"/>
    </location>
    <ligand>
        <name>ATP</name>
        <dbReference type="ChEBI" id="CHEBI:30616"/>
    </ligand>
</feature>
<keyword evidence="5 7" id="KW-0067">ATP-binding</keyword>
<evidence type="ECO:0000256" key="1">
    <source>
        <dbReference type="ARBA" id="ARBA00022605"/>
    </source>
</evidence>
<organism evidence="8 9">
    <name type="scientific">Coprobacter fastidiosus</name>
    <dbReference type="NCBI Taxonomy" id="1099853"/>
    <lineage>
        <taxon>Bacteria</taxon>
        <taxon>Pseudomonadati</taxon>
        <taxon>Bacteroidota</taxon>
        <taxon>Bacteroidia</taxon>
        <taxon>Bacteroidales</taxon>
        <taxon>Barnesiellaceae</taxon>
        <taxon>Coprobacter</taxon>
    </lineage>
</organism>
<dbReference type="GO" id="GO:0005524">
    <property type="term" value="F:ATP binding"/>
    <property type="evidence" value="ECO:0007669"/>
    <property type="project" value="UniProtKB-UniRule"/>
</dbReference>
<dbReference type="CDD" id="cd00464">
    <property type="entry name" value="SK"/>
    <property type="match status" value="1"/>
</dbReference>
<evidence type="ECO:0000256" key="2">
    <source>
        <dbReference type="ARBA" id="ARBA00022679"/>
    </source>
</evidence>
<comment type="subunit">
    <text evidence="7">Monomer.</text>
</comment>
<sequence length="179" mass="20900">MKRIFLTGYMGSGKSTLGLRLAQKAGLSFIDLDHYIETRFRRTINEIFTEKGEQEFRIIERNMLREIGEFEDIIIATGGGAPCFFDNIDYMNKQGCCIYLQTTPEILFQRLKHARSNRPLLRDKSDSELMEFIKKNLSIREEKYKRSSIIFDTGELDSYDAIEKAVERLYVICNNIKTE</sequence>
<evidence type="ECO:0000256" key="3">
    <source>
        <dbReference type="ARBA" id="ARBA00022741"/>
    </source>
</evidence>
<keyword evidence="2 7" id="KW-0808">Transferase</keyword>
<accession>A0A354M2P2</accession>
<evidence type="ECO:0000256" key="5">
    <source>
        <dbReference type="ARBA" id="ARBA00022840"/>
    </source>
</evidence>